<organism evidence="1 2">
    <name type="scientific">Streptomyces smaragdinus</name>
    <dbReference type="NCBI Taxonomy" id="2585196"/>
    <lineage>
        <taxon>Bacteria</taxon>
        <taxon>Bacillati</taxon>
        <taxon>Actinomycetota</taxon>
        <taxon>Actinomycetes</taxon>
        <taxon>Kitasatosporales</taxon>
        <taxon>Streptomycetaceae</taxon>
        <taxon>Streptomyces</taxon>
    </lineage>
</organism>
<comment type="caution">
    <text evidence="1">The sequence shown here is derived from an EMBL/GenBank/DDBJ whole genome shotgun (WGS) entry which is preliminary data.</text>
</comment>
<keyword evidence="2" id="KW-1185">Reference proteome</keyword>
<protein>
    <submittedName>
        <fullName evidence="1">Uncharacterized protein</fullName>
    </submittedName>
</protein>
<reference evidence="1 2" key="1">
    <citation type="submission" date="2019-10" db="EMBL/GenBank/DDBJ databases">
        <title>Streptomyces smaragdinus sp. nov. and Streptomyces fabii sp. nov., isolated from the gut of fungus growing-termite Macrotermes natalensis.</title>
        <authorList>
            <person name="Schwitalla J."/>
            <person name="Benndorf R."/>
            <person name="Martin K."/>
            <person name="De Beer W."/>
            <person name="Kaster A.-K."/>
            <person name="Vollmers J."/>
            <person name="Poulsen M."/>
            <person name="Beemelmanns C."/>
        </authorList>
    </citation>
    <scope>NUCLEOTIDE SEQUENCE [LARGE SCALE GENOMIC DNA]</scope>
    <source>
        <strain evidence="1 2">RB5</strain>
    </source>
</reference>
<accession>A0A7K0CPJ1</accession>
<gene>
    <name evidence="1" type="ORF">SRB5_55000</name>
</gene>
<evidence type="ECO:0000313" key="2">
    <source>
        <dbReference type="Proteomes" id="UP000466345"/>
    </source>
</evidence>
<dbReference type="RefSeq" id="WP_153456137.1">
    <property type="nucleotide sequence ID" value="NZ_WEGJ01000031.1"/>
</dbReference>
<name>A0A7K0CPJ1_9ACTN</name>
<sequence length="75" mass="7981">MAKHLHHHASVEAPLELDGGLAELRDDCARMAPHWTSMSPAGQAPLSPARIRELARITVPPGSAALLNGMSEYGD</sequence>
<dbReference type="EMBL" id="WEGJ01000031">
    <property type="protein sequence ID" value="MQY15321.1"/>
    <property type="molecule type" value="Genomic_DNA"/>
</dbReference>
<dbReference type="AlphaFoldDB" id="A0A7K0CPJ1"/>
<dbReference type="Proteomes" id="UP000466345">
    <property type="component" value="Unassembled WGS sequence"/>
</dbReference>
<proteinExistence type="predicted"/>
<dbReference type="OrthoDB" id="4313706at2"/>
<evidence type="ECO:0000313" key="1">
    <source>
        <dbReference type="EMBL" id="MQY15321.1"/>
    </source>
</evidence>